<evidence type="ECO:0000313" key="2">
    <source>
        <dbReference type="Proteomes" id="UP000593802"/>
    </source>
</evidence>
<dbReference type="Proteomes" id="UP000593802">
    <property type="component" value="Chromosome"/>
</dbReference>
<reference evidence="1 2" key="1">
    <citation type="submission" date="2020-08" db="EMBL/GenBank/DDBJ databases">
        <title>Complete Genome Sequence of Effusibacillus dendaii Strain skT53, Isolated from Farmland soil.</title>
        <authorList>
            <person name="Konishi T."/>
            <person name="Kawasaki H."/>
        </authorList>
    </citation>
    <scope>NUCLEOTIDE SEQUENCE [LARGE SCALE GENOMIC DNA]</scope>
    <source>
        <strain evidence="2">skT53</strain>
    </source>
</reference>
<sequence length="150" mass="17496">MLICYPEVSSVRYNPLDKSFVFSFFRVSAIDDQKKSACLQDIKAYFAACRELDPSFPPIGEIEFNVQDGITVLSYRQSSENFSRSEIHLLVSVIQSYFANDVKEDFMLLEQELKDQEATIDMLLGHRHTWFEQEQIIAYRDGAKVFIYNR</sequence>
<dbReference type="EMBL" id="AP023366">
    <property type="protein sequence ID" value="BCJ85744.1"/>
    <property type="molecule type" value="Genomic_DNA"/>
</dbReference>
<organism evidence="1 2">
    <name type="scientific">Effusibacillus dendaii</name>
    <dbReference type="NCBI Taxonomy" id="2743772"/>
    <lineage>
        <taxon>Bacteria</taxon>
        <taxon>Bacillati</taxon>
        <taxon>Bacillota</taxon>
        <taxon>Bacilli</taxon>
        <taxon>Bacillales</taxon>
        <taxon>Alicyclobacillaceae</taxon>
        <taxon>Effusibacillus</taxon>
    </lineage>
</organism>
<protein>
    <submittedName>
        <fullName evidence="1">Uncharacterized protein</fullName>
    </submittedName>
</protein>
<keyword evidence="2" id="KW-1185">Reference proteome</keyword>
<evidence type="ECO:0000313" key="1">
    <source>
        <dbReference type="EMBL" id="BCJ85744.1"/>
    </source>
</evidence>
<accession>A0A7I8D6K1</accession>
<gene>
    <name evidence="1" type="ORF">skT53_07290</name>
</gene>
<name>A0A7I8D6K1_9BACL</name>
<proteinExistence type="predicted"/>
<dbReference type="KEGG" id="eff:skT53_07290"/>
<dbReference type="AlphaFoldDB" id="A0A7I8D6K1"/>